<accession>A0ABY5IVQ0</accession>
<gene>
    <name evidence="1" type="ORF">NOX80_06720</name>
</gene>
<dbReference type="SUPFAM" id="SSF50630">
    <property type="entry name" value="Acid proteases"/>
    <property type="match status" value="1"/>
</dbReference>
<dbReference type="EMBL" id="CP101751">
    <property type="protein sequence ID" value="UUC46885.1"/>
    <property type="molecule type" value="Genomic_DNA"/>
</dbReference>
<protein>
    <submittedName>
        <fullName evidence="1">Retroviral-like aspartic protease family protein</fullName>
    </submittedName>
</protein>
<reference evidence="1" key="1">
    <citation type="submission" date="2022-07" db="EMBL/GenBank/DDBJ databases">
        <title>Isolation, identification, and degradation of a PFOSA degrading strain from sewage treatment plant.</title>
        <authorList>
            <person name="Zhang L."/>
            <person name="Huo Y."/>
        </authorList>
    </citation>
    <scope>NUCLEOTIDE SEQUENCE</scope>
    <source>
        <strain evidence="1">C1</strain>
    </source>
</reference>
<evidence type="ECO:0000313" key="2">
    <source>
        <dbReference type="Proteomes" id="UP001059844"/>
    </source>
</evidence>
<evidence type="ECO:0000313" key="1">
    <source>
        <dbReference type="EMBL" id="UUC46885.1"/>
    </source>
</evidence>
<dbReference type="Proteomes" id="UP001059844">
    <property type="component" value="Chromosome"/>
</dbReference>
<dbReference type="InterPro" id="IPR021109">
    <property type="entry name" value="Peptidase_aspartic_dom_sf"/>
</dbReference>
<proteinExistence type="predicted"/>
<organism evidence="1 2">
    <name type="scientific">Flavobacterium cerinum</name>
    <dbReference type="NCBI Taxonomy" id="2502784"/>
    <lineage>
        <taxon>Bacteria</taxon>
        <taxon>Pseudomonadati</taxon>
        <taxon>Bacteroidota</taxon>
        <taxon>Flavobacteriia</taxon>
        <taxon>Flavobacteriales</taxon>
        <taxon>Flavobacteriaceae</taxon>
        <taxon>Flavobacterium</taxon>
    </lineage>
</organism>
<dbReference type="RefSeq" id="WP_256552538.1">
    <property type="nucleotide sequence ID" value="NZ_CP101751.1"/>
</dbReference>
<dbReference type="Gene3D" id="2.40.70.10">
    <property type="entry name" value="Acid Proteases"/>
    <property type="match status" value="1"/>
</dbReference>
<name>A0ABY5IVQ0_9FLAO</name>
<sequence length="383" mass="43919">MKNNFIFLLLLFATYGFSQKKLPVVKANSKSAIIKEEGKSLTKWNLDPKIKIDAYTTNKLIETAVIKLKTDIDSISIALKPGEQKDFIVLLNGKDTCYTRFQSPEVKNFNKLKPEVHDTIPMTINTKNTNRIRVVLNKADTLQLNFDTGATEIVLIEQALKNKVKSNLNLYNTFYDIKVGNQIYKSKVYDIKVAGDEADGLIGWDHFDGMIVELNYDQNIMVVHSKLPKAVKRDKTTEKFKIKYFNQKPFIEAEIVEGNTKVKDWFLFDTGYQKTVMLDNELLSKEKFPVDQMKVLHTEMMRGTKNNEIPVVTSNLQILKLGKHELKNVPAQILASNKPMPGANIHILGSDVLKRFNTFLDFQENVVYLQPNQLYDVKYLQKS</sequence>
<keyword evidence="2" id="KW-1185">Reference proteome</keyword>